<dbReference type="AlphaFoldDB" id="A0A1F5YBQ0"/>
<dbReference type="Pfam" id="PF01464">
    <property type="entry name" value="SLT"/>
    <property type="match status" value="1"/>
</dbReference>
<dbReference type="PANTHER" id="PTHR37423:SF2">
    <property type="entry name" value="MEMBRANE-BOUND LYTIC MUREIN TRANSGLYCOSYLASE C"/>
    <property type="match status" value="1"/>
</dbReference>
<feature type="domain" description="Transglycosylase SLT" evidence="1">
    <location>
        <begin position="117"/>
        <end position="221"/>
    </location>
</feature>
<protein>
    <recommendedName>
        <fullName evidence="1">Transglycosylase SLT domain-containing protein</fullName>
    </recommendedName>
</protein>
<organism evidence="2 3">
    <name type="scientific">Candidatus Glassbacteria bacterium RBG_16_58_8</name>
    <dbReference type="NCBI Taxonomy" id="1817866"/>
    <lineage>
        <taxon>Bacteria</taxon>
        <taxon>Candidatus Glassiibacteriota</taxon>
    </lineage>
</organism>
<reference evidence="2 3" key="1">
    <citation type="journal article" date="2016" name="Nat. Commun.">
        <title>Thousands of microbial genomes shed light on interconnected biogeochemical processes in an aquifer system.</title>
        <authorList>
            <person name="Anantharaman K."/>
            <person name="Brown C.T."/>
            <person name="Hug L.A."/>
            <person name="Sharon I."/>
            <person name="Castelle C.J."/>
            <person name="Probst A.J."/>
            <person name="Thomas B.C."/>
            <person name="Singh A."/>
            <person name="Wilkins M.J."/>
            <person name="Karaoz U."/>
            <person name="Brodie E.L."/>
            <person name="Williams K.H."/>
            <person name="Hubbard S.S."/>
            <person name="Banfield J.F."/>
        </authorList>
    </citation>
    <scope>NUCLEOTIDE SEQUENCE [LARGE SCALE GENOMIC DNA]</scope>
</reference>
<dbReference type="SUPFAM" id="SSF53955">
    <property type="entry name" value="Lysozyme-like"/>
    <property type="match status" value="1"/>
</dbReference>
<dbReference type="InterPro" id="IPR023346">
    <property type="entry name" value="Lysozyme-like_dom_sf"/>
</dbReference>
<dbReference type="EMBL" id="MFIW01000073">
    <property type="protein sequence ID" value="OGF97620.1"/>
    <property type="molecule type" value="Genomic_DNA"/>
</dbReference>
<evidence type="ECO:0000313" key="3">
    <source>
        <dbReference type="Proteomes" id="UP000179034"/>
    </source>
</evidence>
<accession>A0A1F5YBQ0</accession>
<name>A0A1F5YBQ0_9BACT</name>
<dbReference type="Proteomes" id="UP000179034">
    <property type="component" value="Unassembled WGS sequence"/>
</dbReference>
<gene>
    <name evidence="2" type="ORF">A2Z06_03415</name>
</gene>
<evidence type="ECO:0000259" key="1">
    <source>
        <dbReference type="Pfam" id="PF01464"/>
    </source>
</evidence>
<evidence type="ECO:0000313" key="2">
    <source>
        <dbReference type="EMBL" id="OGF97620.1"/>
    </source>
</evidence>
<sequence>MSVSLRSLKGTLLGWSDFGPVEEGIIGHRGLALVYGDSSRLFWMASERYPQEYKRYAKYYEERGEWSEFAAPGIPAVRDDLILNGIRRFQTTRRADFELWLQRSGKYIPLMRRILQEHGLPGELVCLAMVESGFDPEAVSGAQAIGFWQFMPETARRYGLRVDDWIDERMDPEKSTLAAAGFLADLYDRYGSWDLAIAAYNAGDLLIREVTSQSGSREFWELARTGSFSLETRYLVIKFYSAVTILRDLDGHGFIDVVLDAPLVFERVDCPPGTRLAEVAALMGISEYELSDLNPQLIRRETPPSQEAYPLCVPVGMGDRVRGYFTVRPIS</sequence>
<dbReference type="PANTHER" id="PTHR37423">
    <property type="entry name" value="SOLUBLE LYTIC MUREIN TRANSGLYCOSYLASE-RELATED"/>
    <property type="match status" value="1"/>
</dbReference>
<dbReference type="CDD" id="cd16894">
    <property type="entry name" value="MltD-like"/>
    <property type="match status" value="1"/>
</dbReference>
<proteinExistence type="predicted"/>
<dbReference type="InterPro" id="IPR008258">
    <property type="entry name" value="Transglycosylase_SLT_dom_1"/>
</dbReference>
<comment type="caution">
    <text evidence="2">The sequence shown here is derived from an EMBL/GenBank/DDBJ whole genome shotgun (WGS) entry which is preliminary data.</text>
</comment>
<dbReference type="Gene3D" id="1.10.530.10">
    <property type="match status" value="1"/>
</dbReference>